<protein>
    <submittedName>
        <fullName evidence="3">Anthocyanin 5-aromatic acyltransferase</fullName>
    </submittedName>
</protein>
<dbReference type="Proteomes" id="UP001604277">
    <property type="component" value="Unassembled WGS sequence"/>
</dbReference>
<dbReference type="Pfam" id="PF02458">
    <property type="entry name" value="Transferase"/>
    <property type="match status" value="1"/>
</dbReference>
<gene>
    <name evidence="3" type="ORF">Fot_44710</name>
</gene>
<dbReference type="Gene3D" id="3.30.559.10">
    <property type="entry name" value="Chloramphenicol acetyltransferase-like domain"/>
    <property type="match status" value="1"/>
</dbReference>
<organism evidence="3 4">
    <name type="scientific">Forsythia ovata</name>
    <dbReference type="NCBI Taxonomy" id="205694"/>
    <lineage>
        <taxon>Eukaryota</taxon>
        <taxon>Viridiplantae</taxon>
        <taxon>Streptophyta</taxon>
        <taxon>Embryophyta</taxon>
        <taxon>Tracheophyta</taxon>
        <taxon>Spermatophyta</taxon>
        <taxon>Magnoliopsida</taxon>
        <taxon>eudicotyledons</taxon>
        <taxon>Gunneridae</taxon>
        <taxon>Pentapetalae</taxon>
        <taxon>asterids</taxon>
        <taxon>lamiids</taxon>
        <taxon>Lamiales</taxon>
        <taxon>Oleaceae</taxon>
        <taxon>Forsythieae</taxon>
        <taxon>Forsythia</taxon>
    </lineage>
</organism>
<reference evidence="4" key="1">
    <citation type="submission" date="2024-07" db="EMBL/GenBank/DDBJ databases">
        <title>Two chromosome-level genome assemblies of Korean endemic species Abeliophyllum distichum and Forsythia ovata (Oleaceae).</title>
        <authorList>
            <person name="Jang H."/>
        </authorList>
    </citation>
    <scope>NUCLEOTIDE SEQUENCE [LARGE SCALE GENOMIC DNA]</scope>
</reference>
<comment type="caution">
    <text evidence="3">The sequence shown here is derived from an EMBL/GenBank/DDBJ whole genome shotgun (WGS) entry which is preliminary data.</text>
</comment>
<evidence type="ECO:0000313" key="3">
    <source>
        <dbReference type="EMBL" id="KAL2483266.1"/>
    </source>
</evidence>
<accession>A0ABD1R676</accession>
<dbReference type="PANTHER" id="PTHR31625">
    <property type="match status" value="1"/>
</dbReference>
<name>A0ABD1R676_9LAMI</name>
<sequence length="115" mass="12831">MELSTPLKSLGNTIKKLDVDVLGDAKNWISKWKMLLESELHVTIIGSPKLKFYNLDFGWGKPKKVEVSIDELQAQAISLCESRNVVGGIEIGLTLPKSKMDHFSALFNKGLNNLF</sequence>
<keyword evidence="1" id="KW-0808">Transferase</keyword>
<dbReference type="InterPro" id="IPR051504">
    <property type="entry name" value="Plant_metabolite_acyltrans"/>
</dbReference>
<keyword evidence="4" id="KW-1185">Reference proteome</keyword>
<keyword evidence="2 3" id="KW-0012">Acyltransferase</keyword>
<proteinExistence type="predicted"/>
<dbReference type="AlphaFoldDB" id="A0ABD1R676"/>
<evidence type="ECO:0000256" key="2">
    <source>
        <dbReference type="ARBA" id="ARBA00023315"/>
    </source>
</evidence>
<dbReference type="GO" id="GO:0016747">
    <property type="term" value="F:acyltransferase activity, transferring groups other than amino-acyl groups"/>
    <property type="evidence" value="ECO:0007669"/>
    <property type="project" value="UniProtKB-ARBA"/>
</dbReference>
<dbReference type="InterPro" id="IPR023213">
    <property type="entry name" value="CAT-like_dom_sf"/>
</dbReference>
<dbReference type="EMBL" id="JBFOLJ010000013">
    <property type="protein sequence ID" value="KAL2483266.1"/>
    <property type="molecule type" value="Genomic_DNA"/>
</dbReference>
<evidence type="ECO:0000256" key="1">
    <source>
        <dbReference type="ARBA" id="ARBA00022679"/>
    </source>
</evidence>
<evidence type="ECO:0000313" key="4">
    <source>
        <dbReference type="Proteomes" id="UP001604277"/>
    </source>
</evidence>